<evidence type="ECO:0000259" key="2">
    <source>
        <dbReference type="Pfam" id="PF25275"/>
    </source>
</evidence>
<proteinExistence type="predicted"/>
<evidence type="ECO:0000313" key="3">
    <source>
        <dbReference type="EMBL" id="MFB9476423.1"/>
    </source>
</evidence>
<dbReference type="SUPFAM" id="SSF52266">
    <property type="entry name" value="SGNH hydrolase"/>
    <property type="match status" value="1"/>
</dbReference>
<dbReference type="PANTHER" id="PTHR37981:SF1">
    <property type="entry name" value="SGNH HYDROLASE-TYPE ESTERASE DOMAIN-CONTAINING PROTEIN"/>
    <property type="match status" value="1"/>
</dbReference>
<keyword evidence="4" id="KW-1185">Reference proteome</keyword>
<dbReference type="InterPro" id="IPR033803">
    <property type="entry name" value="CBD-like_Golvesin-Xly"/>
</dbReference>
<gene>
    <name evidence="3" type="ORF">ACFFR3_43615</name>
</gene>
<dbReference type="PANTHER" id="PTHR37981">
    <property type="entry name" value="LIPASE 2"/>
    <property type="match status" value="1"/>
</dbReference>
<dbReference type="Proteomes" id="UP001589568">
    <property type="component" value="Unassembled WGS sequence"/>
</dbReference>
<dbReference type="InterPro" id="IPR037460">
    <property type="entry name" value="SEST-like"/>
</dbReference>
<dbReference type="SUPFAM" id="SSF53955">
    <property type="entry name" value="Lysozyme-like"/>
    <property type="match status" value="1"/>
</dbReference>
<name>A0ABV5P1J6_9ACTN</name>
<dbReference type="Gene3D" id="3.40.50.1110">
    <property type="entry name" value="SGNH hydrolase"/>
    <property type="match status" value="1"/>
</dbReference>
<feature type="domain" description="Golvesin/Xly CBD-like" evidence="2">
    <location>
        <begin position="841"/>
        <end position="933"/>
    </location>
</feature>
<feature type="region of interest" description="Disordered" evidence="1">
    <location>
        <begin position="330"/>
        <end position="374"/>
    </location>
</feature>
<organism evidence="3 4">
    <name type="scientific">Nonomuraea salmonea</name>
    <dbReference type="NCBI Taxonomy" id="46181"/>
    <lineage>
        <taxon>Bacteria</taxon>
        <taxon>Bacillati</taxon>
        <taxon>Actinomycetota</taxon>
        <taxon>Actinomycetes</taxon>
        <taxon>Streptosporangiales</taxon>
        <taxon>Streptosporangiaceae</taxon>
        <taxon>Nonomuraea</taxon>
    </lineage>
</organism>
<dbReference type="Pfam" id="PF25275">
    <property type="entry name" value="Golvesin_C"/>
    <property type="match status" value="1"/>
</dbReference>
<reference evidence="3 4" key="1">
    <citation type="submission" date="2024-09" db="EMBL/GenBank/DDBJ databases">
        <authorList>
            <person name="Sun Q."/>
            <person name="Mori K."/>
        </authorList>
    </citation>
    <scope>NUCLEOTIDE SEQUENCE [LARGE SCALE GENOMIC DNA]</scope>
    <source>
        <strain evidence="3 4">JCM 3324</strain>
    </source>
</reference>
<dbReference type="EC" id="3.1.-.-" evidence="3"/>
<accession>A0ABV5P1J6</accession>
<dbReference type="SUPFAM" id="SSF69304">
    <property type="entry name" value="Tricorn protease N-terminal domain"/>
    <property type="match status" value="1"/>
</dbReference>
<dbReference type="CDD" id="cd01823">
    <property type="entry name" value="SEST_like"/>
    <property type="match status" value="1"/>
</dbReference>
<dbReference type="GO" id="GO:0016787">
    <property type="term" value="F:hydrolase activity"/>
    <property type="evidence" value="ECO:0007669"/>
    <property type="project" value="UniProtKB-KW"/>
</dbReference>
<dbReference type="EMBL" id="JBHMCF010000050">
    <property type="protein sequence ID" value="MFB9476423.1"/>
    <property type="molecule type" value="Genomic_DNA"/>
</dbReference>
<dbReference type="RefSeq" id="WP_379485048.1">
    <property type="nucleotide sequence ID" value="NZ_JBHMCF010000050.1"/>
</dbReference>
<feature type="compositionally biased region" description="Basic and acidic residues" evidence="1">
    <location>
        <begin position="341"/>
        <end position="355"/>
    </location>
</feature>
<evidence type="ECO:0000256" key="1">
    <source>
        <dbReference type="SAM" id="MobiDB-lite"/>
    </source>
</evidence>
<sequence>MLGSSWEASNDLAITATGDATGFHVMAARAGDGYAWHTIATLSEPGMDTDQWVGNACLTSSGRQVVATYAPRHFTNRAWLFSRGAFAAVIDVKSGKITKLEDQVSLAYYNPGCGSDDKVALTQGTTEERMTTRLLTVDTSTKSVSRPILLDGQITSATAVADHIVAARGNKLVKVAASGKLKTLATTDSVPFGIRPTADGGVAFMDQAGGAVSVKHYRNGSVRVLASGRLGEVSLHSGTSGRVFITGKTRQHGPLPSHMSAIGGAPNVETVSSEGDLLITSIARRGLRRDSESDQADTRYPGVVQEDPAPELIDITAQTARTHSPLTFAIDPTREATSPSGREENPRLAEARGQAESKTTATSTGTIDPNHSCAIARNDPNTQVYQPHWRQVEWAVDQLVFKDRLQVWRQDNWKESGLSSWNPQDLFSASDLAGGGRIPVSVVFGILAQESNLWQAQRDTLPGETGNPLVGNYYGVEIYDDKPDNDWVIRWDEADCGYGLTQQTDHMRRAGHAKPGEWLWDPDTQRRIALDYVTNIAVGLTTLAEKWNQIYTDTGGTMKINNGDPSKIENWYFAIWAYNSGYYPKAQASANGGAWGVGWANNPKNPDYVAGRRPFLDNNSYSDAAHPQDWPYQEKVLGWSAWPIAKTYYNAATGEWVTEGGYNYAWWNSEGYRSSIVPGGTLVDENAFCSAENECDPADTTRGCTRADWKCWWHSAKTWKTCPQECGNEAFLRYDASYAGIERSEPSDQWTTCLTPGLPQVTGDTKNVLIVDDVPDSVPAVRGGCDNSGWANSGALTFEFEQDSAGEAPGRADFGQLGNGFGGHLWYGYTRNSSHLGDPMKVTGTWELNQPINGWARVLVHVPKRRAETQQAPYTVHLGNGQTRTRYLSQGRLENHWQNLGVFEFKGVPKVALTNRNQEGDGTAAVAWDAIAFQVLAKKPKHFVVGMGDSFASGEGVGNYYPETDTGYKRSTWNACRRSKDAWIRQTVLPGETQTVGQLADSFDPRLDFSFVACSGAVTRDMTVPEYTYTTVPFDWSAYRGSAEGRFREAAQLESGYLDENTTLVALSIGGNDANFSPVVTNCFLLPCYSEGYENDIRADVTAAVFNKMVGTEEANVKNIVESIDSRVQNYSPARGKKAQIVLMGYPEITGTGVLDCGAFDPDEQNMMQRMAEHFSAEENKMVQTAKAAGVEVSFANPMPAFQGHGACKPEGERWITPVTFAKTGPGDFGDVDDVWSGCMFDGFRCASRTSMHPNAAGARAYAGVLTTHLQALGYTGW</sequence>
<protein>
    <submittedName>
        <fullName evidence="3">SGNH/GDSL hydrolase family protein</fullName>
        <ecNumber evidence="3">3.1.-.-</ecNumber>
    </submittedName>
</protein>
<keyword evidence="3" id="KW-0378">Hydrolase</keyword>
<dbReference type="InterPro" id="IPR036514">
    <property type="entry name" value="SGNH_hydro_sf"/>
</dbReference>
<comment type="caution">
    <text evidence="3">The sequence shown here is derived from an EMBL/GenBank/DDBJ whole genome shotgun (WGS) entry which is preliminary data.</text>
</comment>
<feature type="compositionally biased region" description="Polar residues" evidence="1">
    <location>
        <begin position="356"/>
        <end position="369"/>
    </location>
</feature>
<dbReference type="InterPro" id="IPR023346">
    <property type="entry name" value="Lysozyme-like_dom_sf"/>
</dbReference>
<evidence type="ECO:0000313" key="4">
    <source>
        <dbReference type="Proteomes" id="UP001589568"/>
    </source>
</evidence>